<evidence type="ECO:0000313" key="2">
    <source>
        <dbReference type="EMBL" id="MPQ44207.1"/>
    </source>
</evidence>
<feature type="domain" description="Glycosyl transferase family 1" evidence="1">
    <location>
        <begin position="206"/>
        <end position="352"/>
    </location>
</feature>
<gene>
    <name evidence="2" type="ORF">GBZ86_10575</name>
</gene>
<dbReference type="EMBL" id="WHJC01000168">
    <property type="protein sequence ID" value="MPQ44207.1"/>
    <property type="molecule type" value="Genomic_DNA"/>
</dbReference>
<proteinExistence type="predicted"/>
<dbReference type="CDD" id="cd03811">
    <property type="entry name" value="GT4_GT28_WabH-like"/>
    <property type="match status" value="1"/>
</dbReference>
<reference evidence="2 3" key="1">
    <citation type="submission" date="2019-10" db="EMBL/GenBank/DDBJ databases">
        <title>The Genome Sequence of Clostridium tarantellae Isolated from Fish Brain.</title>
        <authorList>
            <person name="Bano L."/>
            <person name="Kiel M."/>
            <person name="Sales G."/>
            <person name="Doxey A.C."/>
            <person name="Mansfield M.J."/>
            <person name="Schiavone M."/>
            <person name="Rossetto O."/>
            <person name="Pirazzini M."/>
            <person name="Dobrindt U."/>
            <person name="Montecucco C."/>
        </authorList>
    </citation>
    <scope>NUCLEOTIDE SEQUENCE [LARGE SCALE GENOMIC DNA]</scope>
    <source>
        <strain evidence="2 3">DSM 3997</strain>
    </source>
</reference>
<dbReference type="RefSeq" id="WP_152890483.1">
    <property type="nucleotide sequence ID" value="NZ_WHJC01000168.1"/>
</dbReference>
<dbReference type="PANTHER" id="PTHR12526:SF630">
    <property type="entry name" value="GLYCOSYLTRANSFERASE"/>
    <property type="match status" value="1"/>
</dbReference>
<name>A0A6I1MQ02_9CLOT</name>
<dbReference type="AlphaFoldDB" id="A0A6I1MQ02"/>
<dbReference type="PANTHER" id="PTHR12526">
    <property type="entry name" value="GLYCOSYLTRANSFERASE"/>
    <property type="match status" value="1"/>
</dbReference>
<keyword evidence="3" id="KW-1185">Reference proteome</keyword>
<sequence>MSKKIKITFVLNNLEGGGAERILTNIVNSLDREKFIPNIFLFEKQGVYLNYLNEDVQVECGVNKFYKSKNKILNSVGYVKKHVQINTIILNKLCSFAKDSDVVVGFLEGVPTYITSKMSKKNKNKKYISWIHSNLIDYFPDKHIKLSRKYYKNIDKVFCVSKECEKIALYLFPDLKNKIETIYNPICINEIIDKANVESSDINLPKGKKIIAIGRLVYNKGFDVLIKAFKKVIEKEDCTLIILGEGEEKKSIENLILELDIKEKVIMPGFVDNPYKYLKKSDLFVLSSKFEGLPTVLIEALALDKKIVATKCSGVSEILNDGEFGYLSEIDNVEDLANNILKALADETYINRVEQAMSFDTSNIIKILENKIIN</sequence>
<dbReference type="Gene3D" id="3.40.50.2000">
    <property type="entry name" value="Glycogen Phosphorylase B"/>
    <property type="match status" value="2"/>
</dbReference>
<comment type="caution">
    <text evidence="2">The sequence shown here is derived from an EMBL/GenBank/DDBJ whole genome shotgun (WGS) entry which is preliminary data.</text>
</comment>
<organism evidence="2 3">
    <name type="scientific">Clostridium tarantellae</name>
    <dbReference type="NCBI Taxonomy" id="39493"/>
    <lineage>
        <taxon>Bacteria</taxon>
        <taxon>Bacillati</taxon>
        <taxon>Bacillota</taxon>
        <taxon>Clostridia</taxon>
        <taxon>Eubacteriales</taxon>
        <taxon>Clostridiaceae</taxon>
        <taxon>Clostridium</taxon>
    </lineage>
</organism>
<evidence type="ECO:0000313" key="3">
    <source>
        <dbReference type="Proteomes" id="UP000430345"/>
    </source>
</evidence>
<protein>
    <submittedName>
        <fullName evidence="2">Glycosyltransferase</fullName>
    </submittedName>
</protein>
<dbReference type="OrthoDB" id="9762705at2"/>
<accession>A0A6I1MQ02</accession>
<dbReference type="Proteomes" id="UP000430345">
    <property type="component" value="Unassembled WGS sequence"/>
</dbReference>
<dbReference type="Pfam" id="PF00534">
    <property type="entry name" value="Glycos_transf_1"/>
    <property type="match status" value="1"/>
</dbReference>
<dbReference type="GO" id="GO:0016757">
    <property type="term" value="F:glycosyltransferase activity"/>
    <property type="evidence" value="ECO:0007669"/>
    <property type="project" value="InterPro"/>
</dbReference>
<dbReference type="SUPFAM" id="SSF53756">
    <property type="entry name" value="UDP-Glycosyltransferase/glycogen phosphorylase"/>
    <property type="match status" value="1"/>
</dbReference>
<evidence type="ECO:0000259" key="1">
    <source>
        <dbReference type="Pfam" id="PF00534"/>
    </source>
</evidence>
<keyword evidence="2" id="KW-0808">Transferase</keyword>
<dbReference type="InterPro" id="IPR001296">
    <property type="entry name" value="Glyco_trans_1"/>
</dbReference>